<sequence length="86" mass="8981">MSGFPWQVRSWLGERVSGGVERIIPPGVVVRLAAGVHGLVPADDPGLAGSTAGGRECGAGDVVAVRVRGINLHRRRVRLCIDESVG</sequence>
<dbReference type="PROSITE" id="PS50126">
    <property type="entry name" value="S1"/>
    <property type="match status" value="1"/>
</dbReference>
<dbReference type="Pfam" id="PF00575">
    <property type="entry name" value="S1"/>
    <property type="match status" value="1"/>
</dbReference>
<comment type="caution">
    <text evidence="2">The sequence shown here is derived from an EMBL/GenBank/DDBJ whole genome shotgun (WGS) entry which is preliminary data.</text>
</comment>
<organism evidence="2 3">
    <name type="scientific">Embleya scabrispora</name>
    <dbReference type="NCBI Taxonomy" id="159449"/>
    <lineage>
        <taxon>Bacteria</taxon>
        <taxon>Bacillati</taxon>
        <taxon>Actinomycetota</taxon>
        <taxon>Actinomycetes</taxon>
        <taxon>Kitasatosporales</taxon>
        <taxon>Streptomycetaceae</taxon>
        <taxon>Embleya</taxon>
    </lineage>
</organism>
<gene>
    <name evidence="2" type="ORF">B4N89_40775</name>
</gene>
<dbReference type="GO" id="GO:0003676">
    <property type="term" value="F:nucleic acid binding"/>
    <property type="evidence" value="ECO:0007669"/>
    <property type="project" value="InterPro"/>
</dbReference>
<dbReference type="InterPro" id="IPR003029">
    <property type="entry name" value="S1_domain"/>
</dbReference>
<protein>
    <recommendedName>
        <fullName evidence="1">S1 motif domain-containing protein</fullName>
    </recommendedName>
</protein>
<keyword evidence="3" id="KW-1185">Reference proteome</keyword>
<dbReference type="STRING" id="159449.B4N89_40775"/>
<accession>A0A1T3NJC5</accession>
<evidence type="ECO:0000313" key="3">
    <source>
        <dbReference type="Proteomes" id="UP000190037"/>
    </source>
</evidence>
<reference evidence="2 3" key="1">
    <citation type="submission" date="2017-03" db="EMBL/GenBank/DDBJ databases">
        <title>Draft genome sequence of Streptomyces scabrisporus NF3, endophyte isolated from Amphipterygium adstringens.</title>
        <authorList>
            <person name="Vazquez M."/>
            <person name="Ceapa C.D."/>
            <person name="Rodriguez Luna D."/>
            <person name="Sanchez Esquivel S."/>
        </authorList>
    </citation>
    <scope>NUCLEOTIDE SEQUENCE [LARGE SCALE GENOMIC DNA]</scope>
    <source>
        <strain evidence="2 3">NF3</strain>
    </source>
</reference>
<dbReference type="InterPro" id="IPR012340">
    <property type="entry name" value="NA-bd_OB-fold"/>
</dbReference>
<proteinExistence type="predicted"/>
<dbReference type="EMBL" id="MWQN01000004">
    <property type="protein sequence ID" value="OPC76933.1"/>
    <property type="molecule type" value="Genomic_DNA"/>
</dbReference>
<dbReference type="SUPFAM" id="SSF50249">
    <property type="entry name" value="Nucleic acid-binding proteins"/>
    <property type="match status" value="1"/>
</dbReference>
<feature type="domain" description="S1 motif" evidence="1">
    <location>
        <begin position="13"/>
        <end position="82"/>
    </location>
</feature>
<dbReference type="Proteomes" id="UP000190037">
    <property type="component" value="Unassembled WGS sequence"/>
</dbReference>
<dbReference type="AlphaFoldDB" id="A0A1T3NJC5"/>
<evidence type="ECO:0000259" key="1">
    <source>
        <dbReference type="PROSITE" id="PS50126"/>
    </source>
</evidence>
<evidence type="ECO:0000313" key="2">
    <source>
        <dbReference type="EMBL" id="OPC76933.1"/>
    </source>
</evidence>
<name>A0A1T3NJC5_9ACTN</name>
<dbReference type="Gene3D" id="2.40.50.140">
    <property type="entry name" value="Nucleic acid-binding proteins"/>
    <property type="match status" value="1"/>
</dbReference>